<evidence type="ECO:0000313" key="2">
    <source>
        <dbReference type="Proteomes" id="UP000814140"/>
    </source>
</evidence>
<organism evidence="1 2">
    <name type="scientific">Artomyces pyxidatus</name>
    <dbReference type="NCBI Taxonomy" id="48021"/>
    <lineage>
        <taxon>Eukaryota</taxon>
        <taxon>Fungi</taxon>
        <taxon>Dikarya</taxon>
        <taxon>Basidiomycota</taxon>
        <taxon>Agaricomycotina</taxon>
        <taxon>Agaricomycetes</taxon>
        <taxon>Russulales</taxon>
        <taxon>Auriscalpiaceae</taxon>
        <taxon>Artomyces</taxon>
    </lineage>
</organism>
<protein>
    <submittedName>
        <fullName evidence="1">STE3-domain-containing protein</fullName>
    </submittedName>
</protein>
<proteinExistence type="predicted"/>
<accession>A0ACB8SZY6</accession>
<gene>
    <name evidence="1" type="ORF">BV25DRAFT_1826765</name>
</gene>
<dbReference type="Proteomes" id="UP000814140">
    <property type="component" value="Unassembled WGS sequence"/>
</dbReference>
<reference evidence="1" key="2">
    <citation type="journal article" date="2022" name="New Phytol.">
        <title>Evolutionary transition to the ectomycorrhizal habit in the genomes of a hyperdiverse lineage of mushroom-forming fungi.</title>
        <authorList>
            <person name="Looney B."/>
            <person name="Miyauchi S."/>
            <person name="Morin E."/>
            <person name="Drula E."/>
            <person name="Courty P.E."/>
            <person name="Kohler A."/>
            <person name="Kuo A."/>
            <person name="LaButti K."/>
            <person name="Pangilinan J."/>
            <person name="Lipzen A."/>
            <person name="Riley R."/>
            <person name="Andreopoulos W."/>
            <person name="He G."/>
            <person name="Johnson J."/>
            <person name="Nolan M."/>
            <person name="Tritt A."/>
            <person name="Barry K.W."/>
            <person name="Grigoriev I.V."/>
            <person name="Nagy L.G."/>
            <person name="Hibbett D."/>
            <person name="Henrissat B."/>
            <person name="Matheny P.B."/>
            <person name="Labbe J."/>
            <person name="Martin F.M."/>
        </authorList>
    </citation>
    <scope>NUCLEOTIDE SEQUENCE</scope>
    <source>
        <strain evidence="1">HHB10654</strain>
    </source>
</reference>
<keyword evidence="2" id="KW-1185">Reference proteome</keyword>
<name>A0ACB8SZY6_9AGAM</name>
<dbReference type="EMBL" id="MU277213">
    <property type="protein sequence ID" value="KAI0061296.1"/>
    <property type="molecule type" value="Genomic_DNA"/>
</dbReference>
<reference evidence="1" key="1">
    <citation type="submission" date="2021-03" db="EMBL/GenBank/DDBJ databases">
        <authorList>
            <consortium name="DOE Joint Genome Institute"/>
            <person name="Ahrendt S."/>
            <person name="Looney B.P."/>
            <person name="Miyauchi S."/>
            <person name="Morin E."/>
            <person name="Drula E."/>
            <person name="Courty P.E."/>
            <person name="Chicoki N."/>
            <person name="Fauchery L."/>
            <person name="Kohler A."/>
            <person name="Kuo A."/>
            <person name="Labutti K."/>
            <person name="Pangilinan J."/>
            <person name="Lipzen A."/>
            <person name="Riley R."/>
            <person name="Andreopoulos W."/>
            <person name="He G."/>
            <person name="Johnson J."/>
            <person name="Barry K.W."/>
            <person name="Grigoriev I.V."/>
            <person name="Nagy L."/>
            <person name="Hibbett D."/>
            <person name="Henrissat B."/>
            <person name="Matheny P.B."/>
            <person name="Labbe J."/>
            <person name="Martin F."/>
        </authorList>
    </citation>
    <scope>NUCLEOTIDE SEQUENCE</scope>
    <source>
        <strain evidence="1">HHB10654</strain>
    </source>
</reference>
<comment type="caution">
    <text evidence="1">The sequence shown here is derived from an EMBL/GenBank/DDBJ whole genome shotgun (WGS) entry which is preliminary data.</text>
</comment>
<sequence length="363" mass="40485">MSDPLNILFSTFSFIGFVAVLIPSYWHLKAANVATCLYIFWAALGCLNMFINARIWDGNIRNTAPIWCDISTRVIIAENVAMPASILCITRQLYKVTGLAKGDLINKRREGFIDLAIGLGLPILQMPLSYIVQGHRFDIIEDIGCWPATYDTAAACALVLGWPLALGLVSASFGLCALHRFIMHSRELRSLMSSDKTHRSQTFRLIVLATSDITITIPLSVFFIYFDGLHAEPWISWQYVHSDFSAIGFFPAAQWKSDKMTQIAFQSTQWSTVLCALIFFILFGTFSEEASEHYRLAYRFARSRFGCLLPCLLIRRPAKHSTPAIPITANINTPQSQLRVSFIGAAHGEMLGSLDVLEKATGS</sequence>
<evidence type="ECO:0000313" key="1">
    <source>
        <dbReference type="EMBL" id="KAI0061296.1"/>
    </source>
</evidence>